<keyword evidence="2" id="KW-1185">Reference proteome</keyword>
<dbReference type="AlphaFoldDB" id="A0A518V8S1"/>
<proteinExistence type="predicted"/>
<evidence type="ECO:0000313" key="2">
    <source>
        <dbReference type="Proteomes" id="UP000319432"/>
    </source>
</evidence>
<accession>A0A518V8S1</accession>
<sequence length="286" mass="32827">MVRKSISILICFPEYQARSIRFKLPWTGQRKYTTSYVFVLTVVEPTYKFAGMSLLELNIPVLLRVNTGTDNVSHLPRMFAEFEQMGWTASPHFMCQIAPINDHACTGCVPNYQPEFKLLTQLHETFGDWEVARDRYRLALGYDMERRTSLLRQAIYGKDSIMWRGESIDLTGCSASKHHYVVYGAEGFIYACPESVGNKEAAIGHYSPEHFIDRNKWNKWDLNISNTSKCSECNIAPVCGGACPWHGFHSSKEDAYEPHCNFAQQTMKTYLDQNRQRILDLLAVNQ</sequence>
<dbReference type="SUPFAM" id="SSF102114">
    <property type="entry name" value="Radical SAM enzymes"/>
    <property type="match status" value="1"/>
</dbReference>
<organism evidence="1 2">
    <name type="scientific">Brevibacillus laterosporus</name>
    <name type="common">Bacillus laterosporus</name>
    <dbReference type="NCBI Taxonomy" id="1465"/>
    <lineage>
        <taxon>Bacteria</taxon>
        <taxon>Bacillati</taxon>
        <taxon>Bacillota</taxon>
        <taxon>Bacilli</taxon>
        <taxon>Bacillales</taxon>
        <taxon>Paenibacillaceae</taxon>
        <taxon>Brevibacillus</taxon>
    </lineage>
</organism>
<dbReference type="NCBIfam" id="TIGR04085">
    <property type="entry name" value="rSAM_more_4Fe4S"/>
    <property type="match status" value="1"/>
</dbReference>
<evidence type="ECO:0000313" key="1">
    <source>
        <dbReference type="EMBL" id="QDX93398.1"/>
    </source>
</evidence>
<dbReference type="OrthoDB" id="9808591at2"/>
<dbReference type="InterPro" id="IPR058240">
    <property type="entry name" value="rSAM_sf"/>
</dbReference>
<reference evidence="1 2" key="1">
    <citation type="submission" date="2018-11" db="EMBL/GenBank/DDBJ databases">
        <title>Phylogenetic determinants of toxin gene distribution in genomes of Brevibacillus laterosporus.</title>
        <authorList>
            <person name="Glare T.R."/>
            <person name="Durrant A."/>
            <person name="Berry C."/>
            <person name="Palma L."/>
            <person name="Ormskirk M."/>
            <person name="Cox M.O."/>
        </authorList>
    </citation>
    <scope>NUCLEOTIDE SEQUENCE [LARGE SCALE GENOMIC DNA]</scope>
    <source>
        <strain evidence="1 2">1821L</strain>
    </source>
</reference>
<dbReference type="InterPro" id="IPR013785">
    <property type="entry name" value="Aldolase_TIM"/>
</dbReference>
<dbReference type="InterPro" id="IPR023885">
    <property type="entry name" value="4Fe4S-binding_SPASM_dom"/>
</dbReference>
<name>A0A518V8S1_BRELA</name>
<dbReference type="Proteomes" id="UP000319432">
    <property type="component" value="Chromosome"/>
</dbReference>
<protein>
    <submittedName>
        <fullName evidence="1">SPASM domain-containing protein</fullName>
    </submittedName>
</protein>
<dbReference type="EMBL" id="CP033464">
    <property type="protein sequence ID" value="QDX93398.1"/>
    <property type="molecule type" value="Genomic_DNA"/>
</dbReference>
<dbReference type="Gene3D" id="3.20.20.70">
    <property type="entry name" value="Aldolase class I"/>
    <property type="match status" value="1"/>
</dbReference>
<gene>
    <name evidence="1" type="ORF">EEL30_14495</name>
</gene>